<dbReference type="Proteomes" id="UP000269945">
    <property type="component" value="Unassembled WGS sequence"/>
</dbReference>
<reference evidence="1 2" key="1">
    <citation type="submission" date="2018-10" db="EMBL/GenBank/DDBJ databases">
        <authorList>
            <person name="Ekblom R."/>
            <person name="Jareborg N."/>
        </authorList>
    </citation>
    <scope>NUCLEOTIDE SEQUENCE [LARGE SCALE GENOMIC DNA]</scope>
    <source>
        <tissue evidence="1">Muscle</tissue>
    </source>
</reference>
<dbReference type="AlphaFoldDB" id="A0A9X9LKC3"/>
<organism evidence="1 2">
    <name type="scientific">Gulo gulo</name>
    <name type="common">Wolverine</name>
    <name type="synonym">Gluton</name>
    <dbReference type="NCBI Taxonomy" id="48420"/>
    <lineage>
        <taxon>Eukaryota</taxon>
        <taxon>Metazoa</taxon>
        <taxon>Chordata</taxon>
        <taxon>Craniata</taxon>
        <taxon>Vertebrata</taxon>
        <taxon>Euteleostomi</taxon>
        <taxon>Mammalia</taxon>
        <taxon>Eutheria</taxon>
        <taxon>Laurasiatheria</taxon>
        <taxon>Carnivora</taxon>
        <taxon>Caniformia</taxon>
        <taxon>Musteloidea</taxon>
        <taxon>Mustelidae</taxon>
        <taxon>Guloninae</taxon>
        <taxon>Gulo</taxon>
    </lineage>
</organism>
<keyword evidence="2" id="KW-1185">Reference proteome</keyword>
<feature type="non-terminal residue" evidence="1">
    <location>
        <position position="1"/>
    </location>
</feature>
<gene>
    <name evidence="1" type="ORF">BN2614_LOCUS1</name>
</gene>
<dbReference type="EMBL" id="CYRY02005742">
    <property type="protein sequence ID" value="VCW70136.1"/>
    <property type="molecule type" value="Genomic_DNA"/>
</dbReference>
<sequence>MDVPPRSGGGHIPHVLPHLDAGVRNVSVDVPP</sequence>
<proteinExistence type="predicted"/>
<name>A0A9X9LKC3_GULGU</name>
<evidence type="ECO:0000313" key="1">
    <source>
        <dbReference type="EMBL" id="VCW70136.1"/>
    </source>
</evidence>
<protein>
    <submittedName>
        <fullName evidence="1">Uncharacterized protein</fullName>
    </submittedName>
</protein>
<evidence type="ECO:0000313" key="2">
    <source>
        <dbReference type="Proteomes" id="UP000269945"/>
    </source>
</evidence>
<comment type="caution">
    <text evidence="1">The sequence shown here is derived from an EMBL/GenBank/DDBJ whole genome shotgun (WGS) entry which is preliminary data.</text>
</comment>
<accession>A0A9X9LKC3</accession>